<organism evidence="1 2">
    <name type="scientific">Lysobacter concretionis Ko07 = DSM 16239</name>
    <dbReference type="NCBI Taxonomy" id="1122185"/>
    <lineage>
        <taxon>Bacteria</taxon>
        <taxon>Pseudomonadati</taxon>
        <taxon>Pseudomonadota</taxon>
        <taxon>Gammaproteobacteria</taxon>
        <taxon>Lysobacterales</taxon>
        <taxon>Lysobacteraceae</taxon>
        <taxon>Novilysobacter</taxon>
    </lineage>
</organism>
<protein>
    <recommendedName>
        <fullName evidence="3">2'-5' RNA ligase</fullName>
    </recommendedName>
</protein>
<dbReference type="AlphaFoldDB" id="A0A0A0EM17"/>
<sequence>MRPVFDQTLILPIPPDCWAPPTAPITVAGIALMPKPELHITLIGRALGAELQATFGLAVAAGMVSKAFAAGDWSFARSGRYLLLRKTDPAGIAHSIIELITLPAMAAFHTALGRHLGRQLPVPPAHVTLYTAGRDNGIGVASPRRLRALTQRPVSAAELEATPAPAAG</sequence>
<evidence type="ECO:0000313" key="1">
    <source>
        <dbReference type="EMBL" id="KGM51374.1"/>
    </source>
</evidence>
<evidence type="ECO:0008006" key="3">
    <source>
        <dbReference type="Google" id="ProtNLM"/>
    </source>
</evidence>
<dbReference type="RefSeq" id="WP_036194626.1">
    <property type="nucleotide sequence ID" value="NZ_AVPS01000007.1"/>
</dbReference>
<dbReference type="Proteomes" id="UP000030017">
    <property type="component" value="Unassembled WGS sequence"/>
</dbReference>
<reference evidence="1 2" key="1">
    <citation type="submission" date="2013-08" db="EMBL/GenBank/DDBJ databases">
        <title>Genome sequencing of Lysobacter.</title>
        <authorList>
            <person name="Zhang S."/>
            <person name="Wang G."/>
        </authorList>
    </citation>
    <scope>NUCLEOTIDE SEQUENCE [LARGE SCALE GENOMIC DNA]</scope>
    <source>
        <strain evidence="1 2">Ko07</strain>
    </source>
</reference>
<evidence type="ECO:0000313" key="2">
    <source>
        <dbReference type="Proteomes" id="UP000030017"/>
    </source>
</evidence>
<name>A0A0A0EM17_9GAMM</name>
<comment type="caution">
    <text evidence="1">The sequence shown here is derived from an EMBL/GenBank/DDBJ whole genome shotgun (WGS) entry which is preliminary data.</text>
</comment>
<dbReference type="STRING" id="1122185.N792_11600"/>
<gene>
    <name evidence="1" type="ORF">N792_11600</name>
</gene>
<keyword evidence="2" id="KW-1185">Reference proteome</keyword>
<dbReference type="OrthoDB" id="5974149at2"/>
<accession>A0A0A0EM17</accession>
<dbReference type="EMBL" id="AVPS01000007">
    <property type="protein sequence ID" value="KGM51374.1"/>
    <property type="molecule type" value="Genomic_DNA"/>
</dbReference>
<proteinExistence type="predicted"/>